<name>A0ABP0PXZ8_9DINO</name>
<organism evidence="2 3">
    <name type="scientific">Durusdinium trenchii</name>
    <dbReference type="NCBI Taxonomy" id="1381693"/>
    <lineage>
        <taxon>Eukaryota</taxon>
        <taxon>Sar</taxon>
        <taxon>Alveolata</taxon>
        <taxon>Dinophyceae</taxon>
        <taxon>Suessiales</taxon>
        <taxon>Symbiodiniaceae</taxon>
        <taxon>Durusdinium</taxon>
    </lineage>
</organism>
<gene>
    <name evidence="2" type="ORF">CCMP2556_LOCUS39625</name>
</gene>
<protein>
    <submittedName>
        <fullName evidence="2">Uncharacterized protein</fullName>
    </submittedName>
</protein>
<evidence type="ECO:0000313" key="3">
    <source>
        <dbReference type="Proteomes" id="UP001642484"/>
    </source>
</evidence>
<feature type="region of interest" description="Disordered" evidence="1">
    <location>
        <begin position="550"/>
        <end position="572"/>
    </location>
</feature>
<dbReference type="Proteomes" id="UP001642484">
    <property type="component" value="Unassembled WGS sequence"/>
</dbReference>
<evidence type="ECO:0000256" key="1">
    <source>
        <dbReference type="SAM" id="MobiDB-lite"/>
    </source>
</evidence>
<feature type="compositionally biased region" description="Polar residues" evidence="1">
    <location>
        <begin position="193"/>
        <end position="204"/>
    </location>
</feature>
<comment type="caution">
    <text evidence="2">The sequence shown here is derived from an EMBL/GenBank/DDBJ whole genome shotgun (WGS) entry which is preliminary data.</text>
</comment>
<dbReference type="EMBL" id="CAXAMN010023784">
    <property type="protein sequence ID" value="CAK9080819.1"/>
    <property type="molecule type" value="Genomic_DNA"/>
</dbReference>
<proteinExistence type="predicted"/>
<dbReference type="InterPro" id="IPR043136">
    <property type="entry name" value="B30.2/SPRY_sf"/>
</dbReference>
<evidence type="ECO:0000313" key="2">
    <source>
        <dbReference type="EMBL" id="CAK9080819.1"/>
    </source>
</evidence>
<feature type="region of interest" description="Disordered" evidence="1">
    <location>
        <begin position="189"/>
        <end position="244"/>
    </location>
</feature>
<sequence>MPVMGREDGFAAFLALRKAPPSRSRQSALERLEGLRSLGAEGEPEVVEVDRLAKDAEEAPLEENPFASFLSLRPPKPAEQQELQLEQHLRQDVLKMKKQLLEVALNLELQAIDPETPEETALRLRRLQKAHRYLLHPERTADALSGSEDEDSNLQSKIVAQSPSHAKLLHRLENDQRRWSMGMMRRQAPPNVFTPTESRPTTVYQDEIAFGQKEKRSGLGSRASRKKEQQSASAPNLAEQRPLPPLCKQKPSFRTWEGDLVIDEKSLAPLTGWYWKTRSWNIHISGKDLRASRRIPEMAAGGVVFGNGLLPLFSGSHLLSTGYFYAFKVDAVDEEHFPLEGLRDLSLAFGVTFLPGGHRLCKKPMYAYEIPGSILIGYGQHMVDSGEWFTHKAWDPKTLDVGDVVGLLVSPHGDLVVYVNGMQVLRAATSLTKGNRHEPHPRRKALGPRRTLFPLIDLHGRVTEVTLLHGASAPNVMVACQVPPSERHGHPGASLAAWSAAKTANWSSSRAVPTPTRAVSTVPEARNNVHEKELNPLGVKGKKAFPIPGRSLPGLSKVQPELDDSLPHLKDF</sequence>
<feature type="region of interest" description="Disordered" evidence="1">
    <location>
        <begin position="138"/>
        <end position="162"/>
    </location>
</feature>
<reference evidence="2 3" key="1">
    <citation type="submission" date="2024-02" db="EMBL/GenBank/DDBJ databases">
        <authorList>
            <person name="Chen Y."/>
            <person name="Shah S."/>
            <person name="Dougan E. K."/>
            <person name="Thang M."/>
            <person name="Chan C."/>
        </authorList>
    </citation>
    <scope>NUCLEOTIDE SEQUENCE [LARGE SCALE GENOMIC DNA]</scope>
</reference>
<dbReference type="Gene3D" id="2.60.120.920">
    <property type="match status" value="1"/>
</dbReference>
<feature type="compositionally biased region" description="Polar residues" evidence="1">
    <location>
        <begin position="153"/>
        <end position="162"/>
    </location>
</feature>
<keyword evidence="3" id="KW-1185">Reference proteome</keyword>
<accession>A0ABP0PXZ8</accession>